<dbReference type="PANTHER" id="PTHR21174:SF0">
    <property type="entry name" value="HD PHOSPHOHYDROLASE FAMILY PROTEIN-RELATED"/>
    <property type="match status" value="1"/>
</dbReference>
<evidence type="ECO:0000313" key="2">
    <source>
        <dbReference type="Proteomes" id="UP000587527"/>
    </source>
</evidence>
<comment type="caution">
    <text evidence="1">The sequence shown here is derived from an EMBL/GenBank/DDBJ whole genome shotgun (WGS) entry which is preliminary data.</text>
</comment>
<protein>
    <submittedName>
        <fullName evidence="1">Putative metal-dependent HD superfamily phosphohydrolase</fullName>
    </submittedName>
</protein>
<keyword evidence="2" id="KW-1185">Reference proteome</keyword>
<dbReference type="EMBL" id="JACHMN010000002">
    <property type="protein sequence ID" value="MBB5870652.1"/>
    <property type="molecule type" value="Genomic_DNA"/>
</dbReference>
<dbReference type="AlphaFoldDB" id="A0A841BV70"/>
<keyword evidence="1" id="KW-0378">Hydrolase</keyword>
<organism evidence="1 2">
    <name type="scientific">Allocatelliglobosispora scoriae</name>
    <dbReference type="NCBI Taxonomy" id="643052"/>
    <lineage>
        <taxon>Bacteria</taxon>
        <taxon>Bacillati</taxon>
        <taxon>Actinomycetota</taxon>
        <taxon>Actinomycetes</taxon>
        <taxon>Micromonosporales</taxon>
        <taxon>Micromonosporaceae</taxon>
        <taxon>Allocatelliglobosispora</taxon>
    </lineage>
</organism>
<dbReference type="InterPro" id="IPR009218">
    <property type="entry name" value="HD_phosphohydro"/>
</dbReference>
<dbReference type="GO" id="GO:0016787">
    <property type="term" value="F:hydrolase activity"/>
    <property type="evidence" value="ECO:0007669"/>
    <property type="project" value="UniProtKB-KW"/>
</dbReference>
<dbReference type="RefSeq" id="WP_184838173.1">
    <property type="nucleotide sequence ID" value="NZ_JACHMN010000002.1"/>
</dbReference>
<sequence length="207" mass="22172">MGVTDAAFANAVREAGGHPTDAAVRAVHAELLARWSEPQRHYHTVDHLSSMLSLVEDPVVALAVWGHDVVYDPRATGDTNEERSAQLITGLLQRCAVPAAVVVEVARLVRLTAAHAVDPADDRGIALADADLAILAGPPAAYDRYVAAVRAEYAHVPDDLWRAGRGAVLQRLLALPRLFHRSPGLESPARANLTRELAGLAQDPRNS</sequence>
<proteinExistence type="predicted"/>
<name>A0A841BV70_9ACTN</name>
<dbReference type="PANTHER" id="PTHR21174">
    <property type="match status" value="1"/>
</dbReference>
<dbReference type="SUPFAM" id="SSF109604">
    <property type="entry name" value="HD-domain/PDEase-like"/>
    <property type="match status" value="1"/>
</dbReference>
<dbReference type="Proteomes" id="UP000587527">
    <property type="component" value="Unassembled WGS sequence"/>
</dbReference>
<dbReference type="PIRSF" id="PIRSF035170">
    <property type="entry name" value="HD_phosphohydro"/>
    <property type="match status" value="1"/>
</dbReference>
<gene>
    <name evidence="1" type="ORF">F4553_004031</name>
</gene>
<reference evidence="1 2" key="1">
    <citation type="submission" date="2020-08" db="EMBL/GenBank/DDBJ databases">
        <title>Sequencing the genomes of 1000 actinobacteria strains.</title>
        <authorList>
            <person name="Klenk H.-P."/>
        </authorList>
    </citation>
    <scope>NUCLEOTIDE SEQUENCE [LARGE SCALE GENOMIC DNA]</scope>
    <source>
        <strain evidence="1 2">DSM 45362</strain>
    </source>
</reference>
<evidence type="ECO:0000313" key="1">
    <source>
        <dbReference type="EMBL" id="MBB5870652.1"/>
    </source>
</evidence>
<accession>A0A841BV70</accession>